<organism evidence="1 2">
    <name type="scientific">Rhododendron molle</name>
    <name type="common">Chinese azalea</name>
    <name type="synonym">Azalea mollis</name>
    <dbReference type="NCBI Taxonomy" id="49168"/>
    <lineage>
        <taxon>Eukaryota</taxon>
        <taxon>Viridiplantae</taxon>
        <taxon>Streptophyta</taxon>
        <taxon>Embryophyta</taxon>
        <taxon>Tracheophyta</taxon>
        <taxon>Spermatophyta</taxon>
        <taxon>Magnoliopsida</taxon>
        <taxon>eudicotyledons</taxon>
        <taxon>Gunneridae</taxon>
        <taxon>Pentapetalae</taxon>
        <taxon>asterids</taxon>
        <taxon>Ericales</taxon>
        <taxon>Ericaceae</taxon>
        <taxon>Ericoideae</taxon>
        <taxon>Rhodoreae</taxon>
        <taxon>Rhododendron</taxon>
    </lineage>
</organism>
<dbReference type="Proteomes" id="UP001062846">
    <property type="component" value="Chromosome 5"/>
</dbReference>
<keyword evidence="2" id="KW-1185">Reference proteome</keyword>
<evidence type="ECO:0000313" key="1">
    <source>
        <dbReference type="EMBL" id="KAI8557114.1"/>
    </source>
</evidence>
<protein>
    <submittedName>
        <fullName evidence="1">Uncharacterized protein</fullName>
    </submittedName>
</protein>
<dbReference type="EMBL" id="CM046392">
    <property type="protein sequence ID" value="KAI8557114.1"/>
    <property type="molecule type" value="Genomic_DNA"/>
</dbReference>
<accession>A0ACC0NVW6</accession>
<name>A0ACC0NVW6_RHOML</name>
<proteinExistence type="predicted"/>
<gene>
    <name evidence="1" type="ORF">RHMOL_Rhmol05G0309800</name>
</gene>
<evidence type="ECO:0000313" key="2">
    <source>
        <dbReference type="Proteomes" id="UP001062846"/>
    </source>
</evidence>
<sequence>MHGKATHGFSIRSGISGYVYIGSALVDMYAKCGRMETSRPCFDELTGWMYQEQSLYCIRKENMMDLDTATELDPTLPYPYKYRAVLMMEKIQMDDHKEAEAIWVTTFPRHVCEAALCLDPIHTDTIELYHRAREPSNVQQQKERS</sequence>
<comment type="caution">
    <text evidence="1">The sequence shown here is derived from an EMBL/GenBank/DDBJ whole genome shotgun (WGS) entry which is preliminary data.</text>
</comment>
<reference evidence="1" key="1">
    <citation type="submission" date="2022-02" db="EMBL/GenBank/DDBJ databases">
        <title>Plant Genome Project.</title>
        <authorList>
            <person name="Zhang R.-G."/>
        </authorList>
    </citation>
    <scope>NUCLEOTIDE SEQUENCE</scope>
    <source>
        <strain evidence="1">AT1</strain>
    </source>
</reference>